<reference evidence="3" key="1">
    <citation type="submission" date="2024-07" db="EMBL/GenBank/DDBJ databases">
        <title>Two chromosome-level genome assemblies of Korean endemic species Abeliophyllum distichum and Forsythia ovata (Oleaceae).</title>
        <authorList>
            <person name="Jang H."/>
        </authorList>
    </citation>
    <scope>NUCLEOTIDE SEQUENCE [LARGE SCALE GENOMIC DNA]</scope>
</reference>
<sequence length="452" mass="51752">MEEREEFLISPATGQSSLRIGHFLRPSVTSPDGPAFAPPAESVNPTVTSLAGDNSPLKVAFAGWKSPTGDWKNWVDRMFSLHHETWKQAGIHNAILSSTCKLHRNDDIIFGFAKRWCPVTNTFVFPWGEATVTLEDIMILGGYSVLGDSTLGPLGDKDVEKSLLDARMAIVRSGLKKASQKAWMEKYMNNGGETEHAAFLAYWLSRFVFASSVDDVIYKNVLPVAVHLARGNRLSLAPLVLASIYKNLSSLKEGLGAARRSEIYQIKLMAPLELVQIWVWERFPNLQPTPRSINPGEPRLFRWHQVKKNIIRDVLSIVDSDESKKQFCWRPYVSVNNSQSHEFYKEREIWVPVKDGLDEDLETFARWIRVSELVSFDSNYTEQYLPHRVAMQFGMDQDLPGHVEWINWSPQIAWSKYARKVEDTILYIPARVFESRVTTQYLNWWENLKCKD</sequence>
<dbReference type="Pfam" id="PF10536">
    <property type="entry name" value="PMD"/>
    <property type="match status" value="1"/>
</dbReference>
<dbReference type="InterPro" id="IPR044824">
    <property type="entry name" value="MAIN-like"/>
</dbReference>
<keyword evidence="3" id="KW-1185">Reference proteome</keyword>
<gene>
    <name evidence="2" type="ORF">Adt_09839</name>
</gene>
<proteinExistence type="predicted"/>
<dbReference type="Proteomes" id="UP001604336">
    <property type="component" value="Unassembled WGS sequence"/>
</dbReference>
<dbReference type="InterPro" id="IPR019557">
    <property type="entry name" value="AminoTfrase-like_pln_mobile"/>
</dbReference>
<evidence type="ECO:0000259" key="1">
    <source>
        <dbReference type="Pfam" id="PF10536"/>
    </source>
</evidence>
<accession>A0ABD1UIG6</accession>
<feature type="domain" description="Aminotransferase-like plant mobile" evidence="1">
    <location>
        <begin position="90"/>
        <end position="446"/>
    </location>
</feature>
<dbReference type="AlphaFoldDB" id="A0ABD1UIG6"/>
<comment type="caution">
    <text evidence="2">The sequence shown here is derived from an EMBL/GenBank/DDBJ whole genome shotgun (WGS) entry which is preliminary data.</text>
</comment>
<dbReference type="PANTHER" id="PTHR46033">
    <property type="entry name" value="PROTEIN MAIN-LIKE 2"/>
    <property type="match status" value="1"/>
</dbReference>
<organism evidence="2 3">
    <name type="scientific">Abeliophyllum distichum</name>
    <dbReference type="NCBI Taxonomy" id="126358"/>
    <lineage>
        <taxon>Eukaryota</taxon>
        <taxon>Viridiplantae</taxon>
        <taxon>Streptophyta</taxon>
        <taxon>Embryophyta</taxon>
        <taxon>Tracheophyta</taxon>
        <taxon>Spermatophyta</taxon>
        <taxon>Magnoliopsida</taxon>
        <taxon>eudicotyledons</taxon>
        <taxon>Gunneridae</taxon>
        <taxon>Pentapetalae</taxon>
        <taxon>asterids</taxon>
        <taxon>lamiids</taxon>
        <taxon>Lamiales</taxon>
        <taxon>Oleaceae</taxon>
        <taxon>Forsythieae</taxon>
        <taxon>Abeliophyllum</taxon>
    </lineage>
</organism>
<protein>
    <submittedName>
        <fullName evidence="2">Aminotransferase-like</fullName>
    </submittedName>
</protein>
<name>A0ABD1UIG6_9LAMI</name>
<evidence type="ECO:0000313" key="3">
    <source>
        <dbReference type="Proteomes" id="UP001604336"/>
    </source>
</evidence>
<dbReference type="EMBL" id="JBFOLK010000003">
    <property type="protein sequence ID" value="KAL2524785.1"/>
    <property type="molecule type" value="Genomic_DNA"/>
</dbReference>
<evidence type="ECO:0000313" key="2">
    <source>
        <dbReference type="EMBL" id="KAL2524785.1"/>
    </source>
</evidence>
<dbReference type="PANTHER" id="PTHR46033:SF67">
    <property type="entry name" value="AMINOTRANSFERASE-LIKE, PLANT MOBILE DOMAIN FAMILY PROTEIN"/>
    <property type="match status" value="1"/>
</dbReference>